<gene>
    <name evidence="1" type="ORF">PHYSODRAFT_424820</name>
</gene>
<dbReference type="AlphaFoldDB" id="G5A6J4"/>
<accession>G5A6J4</accession>
<feature type="non-terminal residue" evidence="1">
    <location>
        <position position="1"/>
    </location>
</feature>
<dbReference type="KEGG" id="psoj:PHYSODRAFT_424820"/>
<sequence>SSVEFELIQLMPFPIADIFSAFWSIAEMEGSPDGENAVAMQLSRDVYAVNAHMRVSLESGNVIDIHSSSVLKRFVTSDGVVILKDSNWKADHPDTSAWCLTTQEGGSFGMRDYGDSSGVCQLRSVLRLQPVAFRAQAVNEVVIPSFRELAISRDQFVENALFD</sequence>
<keyword evidence="2" id="KW-1185">Reference proteome</keyword>
<name>G5A6J4_PHYSP</name>
<protein>
    <submittedName>
        <fullName evidence="1">Uncharacterized protein</fullName>
    </submittedName>
</protein>
<dbReference type="GeneID" id="20652242"/>
<dbReference type="EMBL" id="JH159160">
    <property type="protein sequence ID" value="EGZ08949.1"/>
    <property type="molecule type" value="Genomic_DNA"/>
</dbReference>
<feature type="non-terminal residue" evidence="1">
    <location>
        <position position="163"/>
    </location>
</feature>
<organism evidence="1 2">
    <name type="scientific">Phytophthora sojae (strain P6497)</name>
    <name type="common">Soybean stem and root rot agent</name>
    <name type="synonym">Phytophthora megasperma f. sp. glycines</name>
    <dbReference type="NCBI Taxonomy" id="1094619"/>
    <lineage>
        <taxon>Eukaryota</taxon>
        <taxon>Sar</taxon>
        <taxon>Stramenopiles</taxon>
        <taxon>Oomycota</taxon>
        <taxon>Peronosporomycetes</taxon>
        <taxon>Peronosporales</taxon>
        <taxon>Peronosporaceae</taxon>
        <taxon>Phytophthora</taxon>
    </lineage>
</organism>
<evidence type="ECO:0000313" key="1">
    <source>
        <dbReference type="EMBL" id="EGZ08949.1"/>
    </source>
</evidence>
<reference evidence="1 2" key="1">
    <citation type="journal article" date="2006" name="Science">
        <title>Phytophthora genome sequences uncover evolutionary origins and mechanisms of pathogenesis.</title>
        <authorList>
            <person name="Tyler B.M."/>
            <person name="Tripathy S."/>
            <person name="Zhang X."/>
            <person name="Dehal P."/>
            <person name="Jiang R.H."/>
            <person name="Aerts A."/>
            <person name="Arredondo F.D."/>
            <person name="Baxter L."/>
            <person name="Bensasson D."/>
            <person name="Beynon J.L."/>
            <person name="Chapman J."/>
            <person name="Damasceno C.M."/>
            <person name="Dorrance A.E."/>
            <person name="Dou D."/>
            <person name="Dickerman A.W."/>
            <person name="Dubchak I.L."/>
            <person name="Garbelotto M."/>
            <person name="Gijzen M."/>
            <person name="Gordon S.G."/>
            <person name="Govers F."/>
            <person name="Grunwald N.J."/>
            <person name="Huang W."/>
            <person name="Ivors K.L."/>
            <person name="Jones R.W."/>
            <person name="Kamoun S."/>
            <person name="Krampis K."/>
            <person name="Lamour K.H."/>
            <person name="Lee M.K."/>
            <person name="McDonald W.H."/>
            <person name="Medina M."/>
            <person name="Meijer H.J."/>
            <person name="Nordberg E.K."/>
            <person name="Maclean D.J."/>
            <person name="Ospina-Giraldo M.D."/>
            <person name="Morris P.F."/>
            <person name="Phuntumart V."/>
            <person name="Putnam N.H."/>
            <person name="Rash S."/>
            <person name="Rose J.K."/>
            <person name="Sakihama Y."/>
            <person name="Salamov A.A."/>
            <person name="Savidor A."/>
            <person name="Scheuring C.F."/>
            <person name="Smith B.M."/>
            <person name="Sobral B.W."/>
            <person name="Terry A."/>
            <person name="Torto-Alalibo T.A."/>
            <person name="Win J."/>
            <person name="Xu Z."/>
            <person name="Zhang H."/>
            <person name="Grigoriev I.V."/>
            <person name="Rokhsar D.S."/>
            <person name="Boore J.L."/>
        </authorList>
    </citation>
    <scope>NUCLEOTIDE SEQUENCE [LARGE SCALE GENOMIC DNA]</scope>
    <source>
        <strain evidence="1 2">P6497</strain>
    </source>
</reference>
<dbReference type="InParanoid" id="G5A6J4"/>
<dbReference type="Proteomes" id="UP000002640">
    <property type="component" value="Unassembled WGS sequence"/>
</dbReference>
<evidence type="ECO:0000313" key="2">
    <source>
        <dbReference type="Proteomes" id="UP000002640"/>
    </source>
</evidence>
<dbReference type="RefSeq" id="XP_009535582.1">
    <property type="nucleotide sequence ID" value="XM_009537287.1"/>
</dbReference>
<proteinExistence type="predicted"/>